<evidence type="ECO:0000259" key="2">
    <source>
        <dbReference type="Pfam" id="PF13439"/>
    </source>
</evidence>
<dbReference type="InterPro" id="IPR028098">
    <property type="entry name" value="Glyco_trans_4-like_N"/>
</dbReference>
<gene>
    <name evidence="3" type="ORF">H9L12_01365</name>
</gene>
<feature type="domain" description="Glycosyltransferase subfamily 4-like N-terminal" evidence="2">
    <location>
        <begin position="16"/>
        <end position="176"/>
    </location>
</feature>
<reference evidence="3 4" key="1">
    <citation type="submission" date="2020-08" db="EMBL/GenBank/DDBJ databases">
        <title>Genome sequence of Sphingomonas rhizophila KACC 19189T.</title>
        <authorList>
            <person name="Hyun D.-W."/>
            <person name="Bae J.-W."/>
        </authorList>
    </citation>
    <scope>NUCLEOTIDE SEQUENCE [LARGE SCALE GENOMIC DNA]</scope>
    <source>
        <strain evidence="3 4">KACC 19189</strain>
    </source>
</reference>
<keyword evidence="4" id="KW-1185">Reference proteome</keyword>
<protein>
    <submittedName>
        <fullName evidence="3">Glycosyltransferase family 4 protein</fullName>
    </submittedName>
</protein>
<dbReference type="GO" id="GO:0016757">
    <property type="term" value="F:glycosyltransferase activity"/>
    <property type="evidence" value="ECO:0007669"/>
    <property type="project" value="InterPro"/>
</dbReference>
<dbReference type="EMBL" id="CP060717">
    <property type="protein sequence ID" value="QNN65314.1"/>
    <property type="molecule type" value="Genomic_DNA"/>
</dbReference>
<dbReference type="InterPro" id="IPR050194">
    <property type="entry name" value="Glycosyltransferase_grp1"/>
</dbReference>
<organism evidence="3 4">
    <name type="scientific">Sphingomonas rhizophila</name>
    <dbReference type="NCBI Taxonomy" id="2071607"/>
    <lineage>
        <taxon>Bacteria</taxon>
        <taxon>Pseudomonadati</taxon>
        <taxon>Pseudomonadota</taxon>
        <taxon>Alphaproteobacteria</taxon>
        <taxon>Sphingomonadales</taxon>
        <taxon>Sphingomonadaceae</taxon>
        <taxon>Sphingomonas</taxon>
    </lineage>
</organism>
<accession>A0A7G9SBT9</accession>
<keyword evidence="3" id="KW-0808">Transferase</keyword>
<dbReference type="Gene3D" id="3.40.50.2000">
    <property type="entry name" value="Glycogen Phosphorylase B"/>
    <property type="match status" value="2"/>
</dbReference>
<evidence type="ECO:0000259" key="1">
    <source>
        <dbReference type="Pfam" id="PF00534"/>
    </source>
</evidence>
<evidence type="ECO:0000313" key="3">
    <source>
        <dbReference type="EMBL" id="QNN65314.1"/>
    </source>
</evidence>
<evidence type="ECO:0000313" key="4">
    <source>
        <dbReference type="Proteomes" id="UP000515955"/>
    </source>
</evidence>
<dbReference type="Pfam" id="PF13439">
    <property type="entry name" value="Glyco_transf_4"/>
    <property type="match status" value="1"/>
</dbReference>
<dbReference type="SUPFAM" id="SSF53756">
    <property type="entry name" value="UDP-Glycosyltransferase/glycogen phosphorylase"/>
    <property type="match status" value="1"/>
</dbReference>
<dbReference type="KEGG" id="srhi:H9L12_01365"/>
<sequence>MRIAFALPGLHRVHRGAEVAFIAVASELARRGDEVTLFGSGPALPDRPYNFIKVPSIPRERLEWLPKLPFLRSETGWEEASFAPGLLARYRPGDFDITATCAFPFTNFVLRRRSLRGGRPPHVFITQNGDWPAYSRDAEYRLFDCDGLVCINPDYQERNRDKYRTSLVPNGADLTRFRPGPPERERLGLPPGKIVLMVSALIPSKNVADGVRAVAALDDATLVVAGDGPLRNDIEALAAELLPSRYRRISVDADDMPALYRSVDAFLHLSRDESFGNVFVEALACGVPSVVYDLPRTRWILGDQAYYAPHSIEGIVSQLTRALADGGDLVAGRVERAKAFGWPVIAAKYRDFFAEIIDSNGRSK</sequence>
<proteinExistence type="predicted"/>
<dbReference type="RefSeq" id="WP_187542306.1">
    <property type="nucleotide sequence ID" value="NZ_CP060717.1"/>
</dbReference>
<dbReference type="Proteomes" id="UP000515955">
    <property type="component" value="Chromosome"/>
</dbReference>
<dbReference type="PANTHER" id="PTHR45947">
    <property type="entry name" value="SULFOQUINOVOSYL TRANSFERASE SQD2"/>
    <property type="match status" value="1"/>
</dbReference>
<dbReference type="AlphaFoldDB" id="A0A7G9SBT9"/>
<dbReference type="Pfam" id="PF00534">
    <property type="entry name" value="Glycos_transf_1"/>
    <property type="match status" value="1"/>
</dbReference>
<feature type="domain" description="Glycosyl transferase family 1" evidence="1">
    <location>
        <begin position="191"/>
        <end position="326"/>
    </location>
</feature>
<dbReference type="InterPro" id="IPR001296">
    <property type="entry name" value="Glyco_trans_1"/>
</dbReference>
<name>A0A7G9SBT9_9SPHN</name>
<dbReference type="PANTHER" id="PTHR45947:SF3">
    <property type="entry name" value="SULFOQUINOVOSYL TRANSFERASE SQD2"/>
    <property type="match status" value="1"/>
</dbReference>
<dbReference type="CDD" id="cd03801">
    <property type="entry name" value="GT4_PimA-like"/>
    <property type="match status" value="1"/>
</dbReference>